<dbReference type="SUPFAM" id="SSF52540">
    <property type="entry name" value="P-loop containing nucleoside triphosphate hydrolases"/>
    <property type="match status" value="1"/>
</dbReference>
<keyword evidence="10" id="KW-1185">Reference proteome</keyword>
<feature type="binding site" evidence="7">
    <location>
        <begin position="32"/>
        <end position="39"/>
    </location>
    <ligand>
        <name>ATP</name>
        <dbReference type="ChEBI" id="CHEBI:30616"/>
    </ligand>
</feature>
<dbReference type="InterPro" id="IPR027417">
    <property type="entry name" value="P-loop_NTPase"/>
</dbReference>
<evidence type="ECO:0000256" key="5">
    <source>
        <dbReference type="ARBA" id="ARBA00023054"/>
    </source>
</evidence>
<feature type="coiled-coil region" evidence="7">
    <location>
        <begin position="235"/>
        <end position="304"/>
    </location>
</feature>
<accession>A0A449ADH7</accession>
<proteinExistence type="inferred from homology"/>
<dbReference type="Gene3D" id="1.20.1060.20">
    <property type="match status" value="1"/>
</dbReference>
<dbReference type="GO" id="GO:0003677">
    <property type="term" value="F:DNA binding"/>
    <property type="evidence" value="ECO:0007669"/>
    <property type="project" value="UniProtKB-UniRule"/>
</dbReference>
<dbReference type="EMBL" id="LR214972">
    <property type="protein sequence ID" value="VEU63033.1"/>
    <property type="molecule type" value="Genomic_DNA"/>
</dbReference>
<dbReference type="RefSeq" id="WP_129621226.1">
    <property type="nucleotide sequence ID" value="NZ_LR214972.1"/>
</dbReference>
<evidence type="ECO:0000313" key="9">
    <source>
        <dbReference type="EMBL" id="VEU63033.1"/>
    </source>
</evidence>
<dbReference type="AlphaFoldDB" id="A0A449ADH7"/>
<evidence type="ECO:0000256" key="6">
    <source>
        <dbReference type="ARBA" id="ARBA00023125"/>
    </source>
</evidence>
<dbReference type="Gene3D" id="3.40.50.300">
    <property type="entry name" value="P-loop containing nucleotide triphosphate hydrolases"/>
    <property type="match status" value="2"/>
</dbReference>
<dbReference type="GO" id="GO:0006260">
    <property type="term" value="P:DNA replication"/>
    <property type="evidence" value="ECO:0007669"/>
    <property type="project" value="UniProtKB-UniRule"/>
</dbReference>
<keyword evidence="3 7" id="KW-0547">Nucleotide-binding</keyword>
<evidence type="ECO:0000256" key="4">
    <source>
        <dbReference type="ARBA" id="ARBA00022840"/>
    </source>
</evidence>
<protein>
    <recommendedName>
        <fullName evidence="7">Chromosome partition protein Smc</fullName>
    </recommendedName>
</protein>
<feature type="domain" description="SMC hinge" evidence="8">
    <location>
        <begin position="419"/>
        <end position="538"/>
    </location>
</feature>
<dbReference type="InterPro" id="IPR024704">
    <property type="entry name" value="SMC"/>
</dbReference>
<comment type="function">
    <text evidence="7">Required for chromosome condensation and partitioning.</text>
</comment>
<dbReference type="PIRSF" id="PIRSF005719">
    <property type="entry name" value="SMC"/>
    <property type="match status" value="1"/>
</dbReference>
<dbReference type="SMART" id="SM00968">
    <property type="entry name" value="SMC_hinge"/>
    <property type="match status" value="1"/>
</dbReference>
<dbReference type="SUPFAM" id="SSF75553">
    <property type="entry name" value="Smc hinge domain"/>
    <property type="match status" value="1"/>
</dbReference>
<evidence type="ECO:0000256" key="7">
    <source>
        <dbReference type="HAMAP-Rule" id="MF_01894"/>
    </source>
</evidence>
<reference evidence="9 10" key="1">
    <citation type="submission" date="2019-01" db="EMBL/GenBank/DDBJ databases">
        <authorList>
            <consortium name="Pathogen Informatics"/>
        </authorList>
    </citation>
    <scope>NUCLEOTIDE SEQUENCE [LARGE SCALE GENOMIC DNA]</scope>
    <source>
        <strain evidence="9 10">NCTC10118</strain>
    </source>
</reference>
<dbReference type="Gene3D" id="3.30.70.1620">
    <property type="match status" value="1"/>
</dbReference>
<keyword evidence="6 7" id="KW-0238">DNA-binding</keyword>
<comment type="domain">
    <text evidence="7">Contains large globular domains required for ATP hydrolysis at each terminus and a third globular domain forming a flexible hinge near the middle of the molecule. These domains are separated by coiled-coil structures.</text>
</comment>
<evidence type="ECO:0000256" key="1">
    <source>
        <dbReference type="ARBA" id="ARBA00004496"/>
    </source>
</evidence>
<dbReference type="GO" id="GO:0005737">
    <property type="term" value="C:cytoplasm"/>
    <property type="evidence" value="ECO:0007669"/>
    <property type="project" value="UniProtKB-SubCell"/>
</dbReference>
<dbReference type="PANTHER" id="PTHR43977">
    <property type="entry name" value="STRUCTURAL MAINTENANCE OF CHROMOSOMES PROTEIN 3"/>
    <property type="match status" value="1"/>
</dbReference>
<evidence type="ECO:0000256" key="2">
    <source>
        <dbReference type="ARBA" id="ARBA00022490"/>
    </source>
</evidence>
<dbReference type="InterPro" id="IPR011890">
    <property type="entry name" value="SMC_prok"/>
</dbReference>
<feature type="coiled-coil region" evidence="7">
    <location>
        <begin position="750"/>
        <end position="802"/>
    </location>
</feature>
<dbReference type="GO" id="GO:0007059">
    <property type="term" value="P:chromosome segregation"/>
    <property type="evidence" value="ECO:0007669"/>
    <property type="project" value="UniProtKB-UniRule"/>
</dbReference>
<keyword evidence="2 7" id="KW-0963">Cytoplasm</keyword>
<dbReference type="GO" id="GO:0016887">
    <property type="term" value="F:ATP hydrolysis activity"/>
    <property type="evidence" value="ECO:0007669"/>
    <property type="project" value="InterPro"/>
</dbReference>
<evidence type="ECO:0000256" key="3">
    <source>
        <dbReference type="ARBA" id="ARBA00022741"/>
    </source>
</evidence>
<comment type="similarity">
    <text evidence="7">Belongs to the SMC family.</text>
</comment>
<dbReference type="Pfam" id="PF02463">
    <property type="entry name" value="SMC_N"/>
    <property type="match status" value="1"/>
</dbReference>
<organism evidence="9 10">
    <name type="scientific">Mycoplasmopsis bovirhinis</name>
    <dbReference type="NCBI Taxonomy" id="29553"/>
    <lineage>
        <taxon>Bacteria</taxon>
        <taxon>Bacillati</taxon>
        <taxon>Mycoplasmatota</taxon>
        <taxon>Mycoplasmoidales</taxon>
        <taxon>Metamycoplasmataceae</taxon>
        <taxon>Mycoplasmopsis</taxon>
    </lineage>
</organism>
<dbReference type="GO" id="GO:0005524">
    <property type="term" value="F:ATP binding"/>
    <property type="evidence" value="ECO:0007669"/>
    <property type="project" value="UniProtKB-UniRule"/>
</dbReference>
<sequence length="978" mass="110151">MKLIKLEAHGFKSFADPIVLRFDGGVVGIVGPNGSGKSNINDAIRWVLGEQSSKELRGDSMADVIFAGSKTSEPMNKAQVTLTFDNKERLSSIDSDTVSISRVIERDKGINEYFINGQKARLKEIKILAMETGIGKSSLAIISQGTVSDIAQSSDEQRRLIFEEAAGVSKYKFRKTESLKKLEQATQNLKIMEAKLAEMQKRLTALETQASKAYKYKELSKELSDLEIPYLAQQIEQNQTIYQELSKELEGFEETVSSYNEDLKLLENENFEKSKLLKDLKAEIANYSNQKQVLQTKISSLETSITEALAKRKLLAEGALQTNAAEQAAALVSQVKSLELELVSFKSSYDQTFSLKTELEQKINEQTLLINELNLTYKAKETKNNELKAELNHLKNMQKSKNNLYQGVKTILDNKAFFKGLKGMVSDLIKVPSEYTLAFETILKQAMQHLVVDNSQTAIKAIDFLKKNNGGRATFIPLASIEAKEVQEHYLFALRNHQGFVEVASNLAIVQEQFKVLNQFLLGNIIVARDISFATEISNIVQKKYTIVSMQGDLVRPGGILVGGSQQASENLLNLDDKITSLQELVTGNEVINQKLTQNLKVHNDTLRKYQNNLQMQITNLNALQYQINEKQKIIDKHKTSLSINDLNNVNDQSYDALNQTQSEILKLKYELSQIEYNLQVSMQENNSIETDLAVNNKKINELNNLLKKLYSSFSQKNANLTLAKNQLEADTLRLHEHYDMTFEYAKANFNKLSFAFEEAKETIENLKSQIKTLGNVNLDSIQEFEELNDRYKIDLANKEEVTQAKNLCLEAISELDKKIIQRLTSIVDDVNEQMHNVFSSLFGGGTAKVRFLDPNNILESGISIYAQPPGKKVKNLKLFSGGEKALIAISLLFAILRARPLPLCILDEVEAALDESNVVRYAEYLQELKHKTQFLVITHRTGTMTRVDALFGATMQKRGVTSFFSVELAEAKKLIQE</sequence>
<evidence type="ECO:0000259" key="8">
    <source>
        <dbReference type="SMART" id="SM00968"/>
    </source>
</evidence>
<name>A0A449ADH7_9BACT</name>
<dbReference type="GO" id="GO:0005694">
    <property type="term" value="C:chromosome"/>
    <property type="evidence" value="ECO:0007669"/>
    <property type="project" value="InterPro"/>
</dbReference>
<comment type="subunit">
    <text evidence="7">Homodimer.</text>
</comment>
<dbReference type="InterPro" id="IPR010935">
    <property type="entry name" value="SMC_hinge"/>
</dbReference>
<comment type="subcellular location">
    <subcellularLocation>
        <location evidence="1 7">Cytoplasm</location>
    </subcellularLocation>
</comment>
<keyword evidence="4 7" id="KW-0067">ATP-binding</keyword>
<dbReference type="Pfam" id="PF06470">
    <property type="entry name" value="SMC_hinge"/>
    <property type="match status" value="1"/>
</dbReference>
<dbReference type="FunFam" id="3.40.50.300:FF:000901">
    <property type="entry name" value="Chromosome partition protein Smc"/>
    <property type="match status" value="1"/>
</dbReference>
<evidence type="ECO:0000313" key="10">
    <source>
        <dbReference type="Proteomes" id="UP000289952"/>
    </source>
</evidence>
<keyword evidence="5 7" id="KW-0175">Coiled coil</keyword>
<dbReference type="InterPro" id="IPR003395">
    <property type="entry name" value="RecF/RecN/SMC_N"/>
</dbReference>
<gene>
    <name evidence="7 9" type="primary">smc</name>
    <name evidence="9" type="ORF">NCTC10118_00259</name>
</gene>
<dbReference type="GO" id="GO:0030261">
    <property type="term" value="P:chromosome condensation"/>
    <property type="evidence" value="ECO:0007669"/>
    <property type="project" value="InterPro"/>
</dbReference>
<dbReference type="OrthoDB" id="9808768at2"/>
<feature type="coiled-coil region" evidence="7">
    <location>
        <begin position="175"/>
        <end position="209"/>
    </location>
</feature>
<dbReference type="Proteomes" id="UP000289952">
    <property type="component" value="Chromosome"/>
</dbReference>
<dbReference type="HAMAP" id="MF_01894">
    <property type="entry name" value="Smc_prok"/>
    <property type="match status" value="1"/>
</dbReference>
<feature type="coiled-coil region" evidence="7">
    <location>
        <begin position="356"/>
        <end position="404"/>
    </location>
</feature>
<dbReference type="InterPro" id="IPR036277">
    <property type="entry name" value="SMC_hinge_sf"/>
</dbReference>
<feature type="coiled-coil region" evidence="7">
    <location>
        <begin position="565"/>
        <end position="627"/>
    </location>
</feature>
<dbReference type="GO" id="GO:0007062">
    <property type="term" value="P:sister chromatid cohesion"/>
    <property type="evidence" value="ECO:0007669"/>
    <property type="project" value="InterPro"/>
</dbReference>